<reference evidence="3" key="1">
    <citation type="submission" date="2014-03" db="EMBL/GenBank/DDBJ databases">
        <title>The Genome Sequence of Puccinia striiformis f. sp. tritici PST-78.</title>
        <authorList>
            <consortium name="The Broad Institute Genome Sequencing Platform"/>
            <person name="Cuomo C."/>
            <person name="Hulbert S."/>
            <person name="Chen X."/>
            <person name="Walker B."/>
            <person name="Young S.K."/>
            <person name="Zeng Q."/>
            <person name="Gargeya S."/>
            <person name="Fitzgerald M."/>
            <person name="Haas B."/>
            <person name="Abouelleil A."/>
            <person name="Alvarado L."/>
            <person name="Arachchi H.M."/>
            <person name="Berlin A.M."/>
            <person name="Chapman S.B."/>
            <person name="Goldberg J."/>
            <person name="Griggs A."/>
            <person name="Gujja S."/>
            <person name="Hansen M."/>
            <person name="Howarth C."/>
            <person name="Imamovic A."/>
            <person name="Larimer J."/>
            <person name="McCowan C."/>
            <person name="Montmayeur A."/>
            <person name="Murphy C."/>
            <person name="Neiman D."/>
            <person name="Pearson M."/>
            <person name="Priest M."/>
            <person name="Roberts A."/>
            <person name="Saif S."/>
            <person name="Shea T."/>
            <person name="Sisk P."/>
            <person name="Sykes S."/>
            <person name="Wortman J."/>
            <person name="Nusbaum C."/>
            <person name="Birren B."/>
        </authorList>
    </citation>
    <scope>NUCLEOTIDE SEQUENCE [LARGE SCALE GENOMIC DNA]</scope>
    <source>
        <strain evidence="3">race PST-78</strain>
    </source>
</reference>
<dbReference type="Proteomes" id="UP000054564">
    <property type="component" value="Unassembled WGS sequence"/>
</dbReference>
<keyword evidence="3" id="KW-1185">Reference proteome</keyword>
<proteinExistence type="predicted"/>
<sequence>MSISPLRACLVIIFILLAFIDGGTCSFPNVEDTLDLASDDFRLLHFARRTGTDKLAGDEDALSVSEIDVAMSKDKQRGKIEFPNISSDCIKESSQEKMWSKTNKIYTDYSLGLNKDAQKKFQSSFQQVWHILGEFSLDQDAKRKIYSIEEETQELFRIMGHFKEISTLLLGRENLKQSTFKSDPYSGILNLSDMLVHHLAFSARYKSMHDDTLKQFLNHEDHLMITYNYFWGNFLQNNDLTSLCLNQGLGHDLQKVPFTKYMQDYFKLLNEDTLIHLSRINLAMQMFKVVRMGLTTDTVFSRDFFSIVREFVLVTSTNSKELPFGIPANYNGLASKILNLLFQLQEGKIITCFETNMGYSKILLDTLEFLKKNMPNGSHWKFDDLPFNTQVTQVKFSAIEEAFGYFSTALKLVYSKYVRTIQFEALGSVETKYKPSISYLTQIYTKDEVSNYTLKPYQRHNKRSALIIEQADSMLNKLRKVEDSDQRSFEQLVADKQTLKGILNKPIESSISDKYLK</sequence>
<dbReference type="AlphaFoldDB" id="A0A0L0UYQ5"/>
<feature type="chain" id="PRO_5005548710" evidence="1">
    <location>
        <begin position="26"/>
        <end position="517"/>
    </location>
</feature>
<keyword evidence="1" id="KW-0732">Signal</keyword>
<dbReference type="EMBL" id="AJIL01000172">
    <property type="protein sequence ID" value="KNE92178.1"/>
    <property type="molecule type" value="Genomic_DNA"/>
</dbReference>
<accession>A0A0L0UYQ5</accession>
<evidence type="ECO:0000256" key="1">
    <source>
        <dbReference type="SAM" id="SignalP"/>
    </source>
</evidence>
<evidence type="ECO:0000313" key="3">
    <source>
        <dbReference type="Proteomes" id="UP000054564"/>
    </source>
</evidence>
<gene>
    <name evidence="2" type="ORF">PSTG_14414</name>
</gene>
<protein>
    <submittedName>
        <fullName evidence="2">Uncharacterized protein</fullName>
    </submittedName>
</protein>
<comment type="caution">
    <text evidence="2">The sequence shown here is derived from an EMBL/GenBank/DDBJ whole genome shotgun (WGS) entry which is preliminary data.</text>
</comment>
<feature type="signal peptide" evidence="1">
    <location>
        <begin position="1"/>
        <end position="25"/>
    </location>
</feature>
<name>A0A0L0UYQ5_9BASI</name>
<evidence type="ECO:0000313" key="2">
    <source>
        <dbReference type="EMBL" id="KNE92178.1"/>
    </source>
</evidence>
<dbReference type="OrthoDB" id="2509591at2759"/>
<organism evidence="2 3">
    <name type="scientific">Puccinia striiformis f. sp. tritici PST-78</name>
    <dbReference type="NCBI Taxonomy" id="1165861"/>
    <lineage>
        <taxon>Eukaryota</taxon>
        <taxon>Fungi</taxon>
        <taxon>Dikarya</taxon>
        <taxon>Basidiomycota</taxon>
        <taxon>Pucciniomycotina</taxon>
        <taxon>Pucciniomycetes</taxon>
        <taxon>Pucciniales</taxon>
        <taxon>Pucciniaceae</taxon>
        <taxon>Puccinia</taxon>
    </lineage>
</organism>